<accession>A0A6C0KWH6</accession>
<sequence length="175" mass="19259">MPSCTNNFVKRRSARLASMGVVAVKQPVPVVKQQVRRSSRLARVAWLRRLRPRVQKQAVPLAPTHVIKRQREIFVMTMNPLFLSSVTEHQTPVQAAPRECTGWNCVCTAPAGYGEGRLNWCRFYDGLPPLPASPPSTLVARTPTATESRPSTPILSPMLLPFVLAALGVPILPSS</sequence>
<name>A0A6C0KWH6_9ZZZZ</name>
<dbReference type="EMBL" id="MN740993">
    <property type="protein sequence ID" value="QHU21939.1"/>
    <property type="molecule type" value="Genomic_DNA"/>
</dbReference>
<evidence type="ECO:0000313" key="1">
    <source>
        <dbReference type="EMBL" id="QHU21939.1"/>
    </source>
</evidence>
<organism evidence="1">
    <name type="scientific">viral metagenome</name>
    <dbReference type="NCBI Taxonomy" id="1070528"/>
    <lineage>
        <taxon>unclassified sequences</taxon>
        <taxon>metagenomes</taxon>
        <taxon>organismal metagenomes</taxon>
    </lineage>
</organism>
<reference evidence="1" key="1">
    <citation type="journal article" date="2020" name="Nature">
        <title>Giant virus diversity and host interactions through global metagenomics.</title>
        <authorList>
            <person name="Schulz F."/>
            <person name="Roux S."/>
            <person name="Paez-Espino D."/>
            <person name="Jungbluth S."/>
            <person name="Walsh D.A."/>
            <person name="Denef V.J."/>
            <person name="McMahon K.D."/>
            <person name="Konstantinidis K.T."/>
            <person name="Eloe-Fadrosh E.A."/>
            <person name="Kyrpides N.C."/>
            <person name="Woyke T."/>
        </authorList>
    </citation>
    <scope>NUCLEOTIDE SEQUENCE</scope>
    <source>
        <strain evidence="1">GVMAG-S-3300013286-35</strain>
    </source>
</reference>
<protein>
    <submittedName>
        <fullName evidence="1">Uncharacterized protein</fullName>
    </submittedName>
</protein>
<dbReference type="AlphaFoldDB" id="A0A6C0KWH6"/>
<proteinExistence type="predicted"/>